<keyword evidence="16" id="KW-1185">Reference proteome</keyword>
<dbReference type="Gene3D" id="1.20.120.620">
    <property type="entry name" value="Backbone structure of the membrane domain of e. Coli histidine kinase receptor kdpd"/>
    <property type="match status" value="1"/>
</dbReference>
<dbReference type="RefSeq" id="WP_210851729.1">
    <property type="nucleotide sequence ID" value="NZ_JAGQDD010000001.1"/>
</dbReference>
<keyword evidence="5" id="KW-0808">Transferase</keyword>
<evidence type="ECO:0000256" key="5">
    <source>
        <dbReference type="ARBA" id="ARBA00022679"/>
    </source>
</evidence>
<dbReference type="InterPro" id="IPR038318">
    <property type="entry name" value="KdpD_sf"/>
</dbReference>
<dbReference type="SMART" id="SM00387">
    <property type="entry name" value="HATPase_c"/>
    <property type="match status" value="1"/>
</dbReference>
<dbReference type="InterPro" id="IPR025201">
    <property type="entry name" value="KdpD_TM"/>
</dbReference>
<sequence>MPMHSEPPAATRLLPGLLVWAVTWLGLLLLDGRLDLATMSLLLVAGSALATPWLPVGWSLLVSAASVLGFNWAFVPPRGSFTVDGSEHVWLLVGMAVVTWVVAALSAALRRQLAEARRWARRAEQLRQWGEATRDCDEPVTEAAQLQQMLSDLAGGPAALWVLRGAGLRPGEPSPVDAADPRLFALGATDAEETAGLAHCLRQREAMGPGTGRHQHLPQWYLPLRGRAAVLGAALLRGEAVRRIDDDARRHAQALCDQLGQALERRQSREAEDLARAEARTQQARNALLAAVSHDYRTPLATILGAADSLIDQGAQRSAEQRRALAQTIRDQATQLARLTDNTLQLARLDAPGVTLRLDWESPEEIVGAALHRARQREAEGQWRARGSTTRLHARTEPGLPLLRCDAVLLAQLLDNLVDNALAYAPGDSPIELLARRQGEQLLLAVRDRGPGLPPAEREQVFEVYRRGPESARAARGAGVGLAVCRAIAEAHGGSMKLRRRGHGGSAFECLLPLHEAPVGPDPEPLVLPDEGSAGRG</sequence>
<dbReference type="EMBL" id="JAGQDD010000001">
    <property type="protein sequence ID" value="MBQ0929489.1"/>
    <property type="molecule type" value="Genomic_DNA"/>
</dbReference>
<dbReference type="SMART" id="SM00388">
    <property type="entry name" value="HisKA"/>
    <property type="match status" value="1"/>
</dbReference>
<keyword evidence="7" id="KW-0547">Nucleotide-binding</keyword>
<dbReference type="GO" id="GO:0005886">
    <property type="term" value="C:plasma membrane"/>
    <property type="evidence" value="ECO:0007669"/>
    <property type="project" value="TreeGrafter"/>
</dbReference>
<dbReference type="InterPro" id="IPR003661">
    <property type="entry name" value="HisK_dim/P_dom"/>
</dbReference>
<evidence type="ECO:0000256" key="10">
    <source>
        <dbReference type="ARBA" id="ARBA00022989"/>
    </source>
</evidence>
<dbReference type="GO" id="GO:0005524">
    <property type="term" value="F:ATP binding"/>
    <property type="evidence" value="ECO:0007669"/>
    <property type="project" value="UniProtKB-KW"/>
</dbReference>
<accession>A0A940YGE5</accession>
<evidence type="ECO:0000313" key="15">
    <source>
        <dbReference type="EMBL" id="MBQ0929489.1"/>
    </source>
</evidence>
<dbReference type="InterPro" id="IPR052023">
    <property type="entry name" value="Histidine_kinase_KdpD"/>
</dbReference>
<feature type="transmembrane region" description="Helical" evidence="13">
    <location>
        <begin position="42"/>
        <end position="68"/>
    </location>
</feature>
<evidence type="ECO:0000256" key="9">
    <source>
        <dbReference type="ARBA" id="ARBA00022840"/>
    </source>
</evidence>
<evidence type="ECO:0000256" key="3">
    <source>
        <dbReference type="ARBA" id="ARBA00012438"/>
    </source>
</evidence>
<feature type="transmembrane region" description="Helical" evidence="13">
    <location>
        <begin position="88"/>
        <end position="109"/>
    </location>
</feature>
<evidence type="ECO:0000256" key="6">
    <source>
        <dbReference type="ARBA" id="ARBA00022692"/>
    </source>
</evidence>
<dbReference type="GO" id="GO:0000155">
    <property type="term" value="F:phosphorelay sensor kinase activity"/>
    <property type="evidence" value="ECO:0007669"/>
    <property type="project" value="InterPro"/>
</dbReference>
<dbReference type="Pfam" id="PF00512">
    <property type="entry name" value="HisKA"/>
    <property type="match status" value="1"/>
</dbReference>
<feature type="domain" description="Histidine kinase" evidence="14">
    <location>
        <begin position="291"/>
        <end position="516"/>
    </location>
</feature>
<evidence type="ECO:0000256" key="8">
    <source>
        <dbReference type="ARBA" id="ARBA00022777"/>
    </source>
</evidence>
<dbReference type="PANTHER" id="PTHR45569:SF1">
    <property type="entry name" value="SENSOR PROTEIN KDPD"/>
    <property type="match status" value="1"/>
</dbReference>
<comment type="subcellular location">
    <subcellularLocation>
        <location evidence="2">Membrane</location>
        <topology evidence="2">Multi-pass membrane protein</topology>
    </subcellularLocation>
</comment>
<dbReference type="Pfam" id="PF02518">
    <property type="entry name" value="HATPase_c"/>
    <property type="match status" value="1"/>
</dbReference>
<dbReference type="SUPFAM" id="SSF47384">
    <property type="entry name" value="Homodimeric domain of signal transducing histidine kinase"/>
    <property type="match status" value="1"/>
</dbReference>
<dbReference type="SUPFAM" id="SSF55874">
    <property type="entry name" value="ATPase domain of HSP90 chaperone/DNA topoisomerase II/histidine kinase"/>
    <property type="match status" value="1"/>
</dbReference>
<evidence type="ECO:0000256" key="4">
    <source>
        <dbReference type="ARBA" id="ARBA00022553"/>
    </source>
</evidence>
<comment type="catalytic activity">
    <reaction evidence="1">
        <text>ATP + protein L-histidine = ADP + protein N-phospho-L-histidine.</text>
        <dbReference type="EC" id="2.7.13.3"/>
    </reaction>
</comment>
<dbReference type="InterPro" id="IPR036097">
    <property type="entry name" value="HisK_dim/P_sf"/>
</dbReference>
<evidence type="ECO:0000256" key="13">
    <source>
        <dbReference type="SAM" id="Phobius"/>
    </source>
</evidence>
<evidence type="ECO:0000256" key="11">
    <source>
        <dbReference type="ARBA" id="ARBA00023012"/>
    </source>
</evidence>
<keyword evidence="11" id="KW-0902">Two-component regulatory system</keyword>
<keyword evidence="10 13" id="KW-1133">Transmembrane helix</keyword>
<dbReference type="PANTHER" id="PTHR45569">
    <property type="entry name" value="SENSOR PROTEIN KDPD"/>
    <property type="match status" value="1"/>
</dbReference>
<keyword evidence="6 13" id="KW-0812">Transmembrane</keyword>
<dbReference type="InterPro" id="IPR004358">
    <property type="entry name" value="Sig_transdc_His_kin-like_C"/>
</dbReference>
<name>A0A940YGE5_9BURK</name>
<keyword evidence="4" id="KW-0597">Phosphoprotein</keyword>
<evidence type="ECO:0000259" key="14">
    <source>
        <dbReference type="PROSITE" id="PS50109"/>
    </source>
</evidence>
<dbReference type="Pfam" id="PF13493">
    <property type="entry name" value="DUF4118"/>
    <property type="match status" value="1"/>
</dbReference>
<evidence type="ECO:0000313" key="16">
    <source>
        <dbReference type="Proteomes" id="UP000676246"/>
    </source>
</evidence>
<dbReference type="PRINTS" id="PR00344">
    <property type="entry name" value="BCTRLSENSOR"/>
</dbReference>
<organism evidence="15 16">
    <name type="scientific">Ideonella alba</name>
    <dbReference type="NCBI Taxonomy" id="2824118"/>
    <lineage>
        <taxon>Bacteria</taxon>
        <taxon>Pseudomonadati</taxon>
        <taxon>Pseudomonadota</taxon>
        <taxon>Betaproteobacteria</taxon>
        <taxon>Burkholderiales</taxon>
        <taxon>Sphaerotilaceae</taxon>
        <taxon>Ideonella</taxon>
    </lineage>
</organism>
<evidence type="ECO:0000256" key="12">
    <source>
        <dbReference type="ARBA" id="ARBA00023136"/>
    </source>
</evidence>
<feature type="transmembrane region" description="Helical" evidence="13">
    <location>
        <begin position="12"/>
        <end position="30"/>
    </location>
</feature>
<dbReference type="InterPro" id="IPR036890">
    <property type="entry name" value="HATPase_C_sf"/>
</dbReference>
<dbReference type="Proteomes" id="UP000676246">
    <property type="component" value="Unassembled WGS sequence"/>
</dbReference>
<dbReference type="InterPro" id="IPR029016">
    <property type="entry name" value="GAF-like_dom_sf"/>
</dbReference>
<protein>
    <recommendedName>
        <fullName evidence="3">histidine kinase</fullName>
        <ecNumber evidence="3">2.7.13.3</ecNumber>
    </recommendedName>
</protein>
<dbReference type="InterPro" id="IPR003594">
    <property type="entry name" value="HATPase_dom"/>
</dbReference>
<evidence type="ECO:0000256" key="1">
    <source>
        <dbReference type="ARBA" id="ARBA00000085"/>
    </source>
</evidence>
<dbReference type="PROSITE" id="PS50109">
    <property type="entry name" value="HIS_KIN"/>
    <property type="match status" value="1"/>
</dbReference>
<dbReference type="CDD" id="cd00082">
    <property type="entry name" value="HisKA"/>
    <property type="match status" value="1"/>
</dbReference>
<dbReference type="EC" id="2.7.13.3" evidence="3"/>
<dbReference type="Gene3D" id="3.30.565.10">
    <property type="entry name" value="Histidine kinase-like ATPase, C-terminal domain"/>
    <property type="match status" value="1"/>
</dbReference>
<proteinExistence type="predicted"/>
<keyword evidence="8" id="KW-0418">Kinase</keyword>
<dbReference type="InterPro" id="IPR005467">
    <property type="entry name" value="His_kinase_dom"/>
</dbReference>
<dbReference type="CDD" id="cd00075">
    <property type="entry name" value="HATPase"/>
    <property type="match status" value="1"/>
</dbReference>
<keyword evidence="9" id="KW-0067">ATP-binding</keyword>
<dbReference type="Gene3D" id="3.30.450.40">
    <property type="match status" value="1"/>
</dbReference>
<evidence type="ECO:0000256" key="7">
    <source>
        <dbReference type="ARBA" id="ARBA00022741"/>
    </source>
</evidence>
<dbReference type="Gene3D" id="1.10.287.130">
    <property type="match status" value="1"/>
</dbReference>
<evidence type="ECO:0000256" key="2">
    <source>
        <dbReference type="ARBA" id="ARBA00004141"/>
    </source>
</evidence>
<dbReference type="AlphaFoldDB" id="A0A940YGE5"/>
<reference evidence="15 16" key="1">
    <citation type="submission" date="2021-04" db="EMBL/GenBank/DDBJ databases">
        <title>The genome sequence of Ideonella sp. 3Y2.</title>
        <authorList>
            <person name="Liu Y."/>
        </authorList>
    </citation>
    <scope>NUCLEOTIDE SEQUENCE [LARGE SCALE GENOMIC DNA]</scope>
    <source>
        <strain evidence="15 16">3Y2</strain>
    </source>
</reference>
<keyword evidence="12 13" id="KW-0472">Membrane</keyword>
<comment type="caution">
    <text evidence="15">The sequence shown here is derived from an EMBL/GenBank/DDBJ whole genome shotgun (WGS) entry which is preliminary data.</text>
</comment>
<gene>
    <name evidence="15" type="ORF">KAK03_03255</name>
</gene>